<reference evidence="2 3" key="1">
    <citation type="submission" date="2020-08" db="EMBL/GenBank/DDBJ databases">
        <title>Genome public.</title>
        <authorList>
            <person name="Liu C."/>
            <person name="Sun Q."/>
        </authorList>
    </citation>
    <scope>NUCLEOTIDE SEQUENCE [LARGE SCALE GENOMIC DNA]</scope>
    <source>
        <strain evidence="2 3">NSJ-9</strain>
    </source>
</reference>
<dbReference type="Pfam" id="PF17390">
    <property type="entry name" value="Bac_rhamnosid_C"/>
    <property type="match status" value="1"/>
</dbReference>
<feature type="domain" description="Alpha-L-rhamnosidase C-terminal" evidence="1">
    <location>
        <begin position="14"/>
        <end position="65"/>
    </location>
</feature>
<evidence type="ECO:0000313" key="3">
    <source>
        <dbReference type="Proteomes" id="UP000643810"/>
    </source>
</evidence>
<evidence type="ECO:0000313" key="2">
    <source>
        <dbReference type="EMBL" id="MBC5686413.1"/>
    </source>
</evidence>
<organism evidence="2 3">
    <name type="scientific">Roseburia lenta</name>
    <dbReference type="NCBI Taxonomy" id="2763061"/>
    <lineage>
        <taxon>Bacteria</taxon>
        <taxon>Bacillati</taxon>
        <taxon>Bacillota</taxon>
        <taxon>Clostridia</taxon>
        <taxon>Lachnospirales</taxon>
        <taxon>Lachnospiraceae</taxon>
        <taxon>Roseburia</taxon>
    </lineage>
</organism>
<protein>
    <recommendedName>
        <fullName evidence="1">Alpha-L-rhamnosidase C-terminal domain-containing protein</fullName>
    </recommendedName>
</protein>
<sequence>MIDTEWMWGEWLEPDQRLGYLHASYDSPYGKITSDWKYKKNRIVYTFEIPANMTATVRLEGCDPETLKAGSYERVVSL</sequence>
<dbReference type="RefSeq" id="WP_186854259.1">
    <property type="nucleotide sequence ID" value="NZ_JACOPG010000002.1"/>
</dbReference>
<dbReference type="EMBL" id="JACOPG010000002">
    <property type="protein sequence ID" value="MBC5686413.1"/>
    <property type="molecule type" value="Genomic_DNA"/>
</dbReference>
<accession>A0ABR7GG51</accession>
<dbReference type="InterPro" id="IPR035398">
    <property type="entry name" value="Bac_rhamnosid_C"/>
</dbReference>
<dbReference type="Gene3D" id="2.60.420.10">
    <property type="entry name" value="Maltose phosphorylase, domain 3"/>
    <property type="match status" value="1"/>
</dbReference>
<name>A0ABR7GG51_9FIRM</name>
<dbReference type="Proteomes" id="UP000643810">
    <property type="component" value="Unassembled WGS sequence"/>
</dbReference>
<proteinExistence type="predicted"/>
<keyword evidence="3" id="KW-1185">Reference proteome</keyword>
<comment type="caution">
    <text evidence="2">The sequence shown here is derived from an EMBL/GenBank/DDBJ whole genome shotgun (WGS) entry which is preliminary data.</text>
</comment>
<gene>
    <name evidence="2" type="ORF">H8R94_07325</name>
</gene>
<evidence type="ECO:0000259" key="1">
    <source>
        <dbReference type="Pfam" id="PF17390"/>
    </source>
</evidence>